<protein>
    <submittedName>
        <fullName evidence="1">Uncharacterized protein</fullName>
    </submittedName>
</protein>
<keyword evidence="2" id="KW-1185">Reference proteome</keyword>
<name>A0ACC1C6Q8_9ROSI</name>
<evidence type="ECO:0000313" key="1">
    <source>
        <dbReference type="EMBL" id="KAJ0111336.1"/>
    </source>
</evidence>
<organism evidence="1 2">
    <name type="scientific">Pistacia atlantica</name>
    <dbReference type="NCBI Taxonomy" id="434234"/>
    <lineage>
        <taxon>Eukaryota</taxon>
        <taxon>Viridiplantae</taxon>
        <taxon>Streptophyta</taxon>
        <taxon>Embryophyta</taxon>
        <taxon>Tracheophyta</taxon>
        <taxon>Spermatophyta</taxon>
        <taxon>Magnoliopsida</taxon>
        <taxon>eudicotyledons</taxon>
        <taxon>Gunneridae</taxon>
        <taxon>Pentapetalae</taxon>
        <taxon>rosids</taxon>
        <taxon>malvids</taxon>
        <taxon>Sapindales</taxon>
        <taxon>Anacardiaceae</taxon>
        <taxon>Pistacia</taxon>
    </lineage>
</organism>
<proteinExistence type="predicted"/>
<reference evidence="2" key="1">
    <citation type="journal article" date="2023" name="G3 (Bethesda)">
        <title>Genome assembly and association tests identify interacting loci associated with vigor, precocity, and sex in interspecific pistachio rootstocks.</title>
        <authorList>
            <person name="Palmer W."/>
            <person name="Jacygrad E."/>
            <person name="Sagayaradj S."/>
            <person name="Cavanaugh K."/>
            <person name="Han R."/>
            <person name="Bertier L."/>
            <person name="Beede B."/>
            <person name="Kafkas S."/>
            <person name="Golino D."/>
            <person name="Preece J."/>
            <person name="Michelmore R."/>
        </authorList>
    </citation>
    <scope>NUCLEOTIDE SEQUENCE [LARGE SCALE GENOMIC DNA]</scope>
</reference>
<sequence length="198" mass="22784">MAGVTETQRRQGGRPMYPSPRGPPQSRPRFEPVDREKCRLVLYCFEFLLSYILTHLLKALQIGGHHSREDFAVRGKEPKDEVQIYTWKDATLRELTDLVKEVASAARRRDARLSFAFVYPDKNGRFVLREVCLFLYKPHNLEKKLERLLGLVLQSSRAWKLRGVGKTFSYGNGRRLDDGKALAELGFEIGDYLDVAIL</sequence>
<gene>
    <name evidence="1" type="ORF">Patl1_00323</name>
</gene>
<dbReference type="Proteomes" id="UP001164250">
    <property type="component" value="Chromosome 1"/>
</dbReference>
<comment type="caution">
    <text evidence="1">The sequence shown here is derived from an EMBL/GenBank/DDBJ whole genome shotgun (WGS) entry which is preliminary data.</text>
</comment>
<evidence type="ECO:0000313" key="2">
    <source>
        <dbReference type="Proteomes" id="UP001164250"/>
    </source>
</evidence>
<dbReference type="EMBL" id="CM047897">
    <property type="protein sequence ID" value="KAJ0111336.1"/>
    <property type="molecule type" value="Genomic_DNA"/>
</dbReference>
<accession>A0ACC1C6Q8</accession>